<dbReference type="PATRIC" id="fig|1365250.3.peg.3216"/>
<evidence type="ECO:0000256" key="1">
    <source>
        <dbReference type="ARBA" id="ARBA00023015"/>
    </source>
</evidence>
<dbReference type="InterPro" id="IPR009057">
    <property type="entry name" value="Homeodomain-like_sf"/>
</dbReference>
<keyword evidence="5" id="KW-1185">Reference proteome</keyword>
<keyword evidence="1" id="KW-0805">Transcription regulation</keyword>
<dbReference type="GO" id="GO:0043565">
    <property type="term" value="F:sequence-specific DNA binding"/>
    <property type="evidence" value="ECO:0007669"/>
    <property type="project" value="InterPro"/>
</dbReference>
<dbReference type="Proteomes" id="UP000076643">
    <property type="component" value="Unassembled WGS sequence"/>
</dbReference>
<dbReference type="InterPro" id="IPR002818">
    <property type="entry name" value="DJ-1/PfpI"/>
</dbReference>
<dbReference type="SUPFAM" id="SSF52317">
    <property type="entry name" value="Class I glutamine amidotransferase-like"/>
    <property type="match status" value="1"/>
</dbReference>
<dbReference type="InterPro" id="IPR018060">
    <property type="entry name" value="HTH_AraC"/>
</dbReference>
<proteinExistence type="predicted"/>
<organism evidence="4 5">
    <name type="scientific">Pseudoalteromonas luteoviolacea DSM 6061</name>
    <dbReference type="NCBI Taxonomy" id="1365250"/>
    <lineage>
        <taxon>Bacteria</taxon>
        <taxon>Pseudomonadati</taxon>
        <taxon>Pseudomonadota</taxon>
        <taxon>Gammaproteobacteria</taxon>
        <taxon>Alteromonadales</taxon>
        <taxon>Pseudoalteromonadaceae</taxon>
        <taxon>Pseudoalteromonas</taxon>
    </lineage>
</organism>
<dbReference type="SUPFAM" id="SSF46689">
    <property type="entry name" value="Homeodomain-like"/>
    <property type="match status" value="2"/>
</dbReference>
<sequence>MTIYFVLVPDTLPLDFAGPLQVFLEARRLGVSLDIKYVSASTHFTFDGGLQLNNLDTLPTSLQSEDIIVLPGCNNAVSAYATDAAQKTIRWLKLVVSQQTVLTICSGALIAAKAGLLNGKSCTTHYQLIDKMRTAFPESQILDNRIFVEDDNVISSAGISSGIDMALYYVSSRFGEHIGAQIAQEMLVYFRRTGQDPQLSSWLQYRNHMHRGIHKIQDEICNNVEKNYSLEQLANIACLSQRQLSRLFSLHLGISPREYLQQIKVGYAKQLLQHSNHSVEHVAQSCGYSSSRQFRRIFAKIVHQSPQQFRQQYTH</sequence>
<accession>A0A166W5K1</accession>
<dbReference type="PANTHER" id="PTHR43130:SF3">
    <property type="entry name" value="HTH-TYPE TRANSCRIPTIONAL REGULATOR RV1931C"/>
    <property type="match status" value="1"/>
</dbReference>
<evidence type="ECO:0000313" key="5">
    <source>
        <dbReference type="Proteomes" id="UP000076643"/>
    </source>
</evidence>
<dbReference type="PANTHER" id="PTHR43130">
    <property type="entry name" value="ARAC-FAMILY TRANSCRIPTIONAL REGULATOR"/>
    <property type="match status" value="1"/>
</dbReference>
<feature type="domain" description="HTH araC/xylS-type" evidence="3">
    <location>
        <begin position="214"/>
        <end position="312"/>
    </location>
</feature>
<dbReference type="Gene3D" id="3.40.50.880">
    <property type="match status" value="1"/>
</dbReference>
<dbReference type="Pfam" id="PF01965">
    <property type="entry name" value="DJ-1_PfpI"/>
    <property type="match status" value="1"/>
</dbReference>
<dbReference type="EMBL" id="AUYB01000111">
    <property type="protein sequence ID" value="KZN35751.1"/>
    <property type="molecule type" value="Genomic_DNA"/>
</dbReference>
<protein>
    <submittedName>
        <fullName evidence="4">Transcriptional regulator</fullName>
    </submittedName>
</protein>
<comment type="caution">
    <text evidence="4">The sequence shown here is derived from an EMBL/GenBank/DDBJ whole genome shotgun (WGS) entry which is preliminary data.</text>
</comment>
<gene>
    <name evidence="4" type="ORF">N475_18100</name>
</gene>
<keyword evidence="2" id="KW-0804">Transcription</keyword>
<dbReference type="AlphaFoldDB" id="A0A166W5K1"/>
<name>A0A166W5K1_9GAMM</name>
<evidence type="ECO:0000256" key="2">
    <source>
        <dbReference type="ARBA" id="ARBA00023163"/>
    </source>
</evidence>
<dbReference type="Pfam" id="PF12833">
    <property type="entry name" value="HTH_18"/>
    <property type="match status" value="1"/>
</dbReference>
<dbReference type="InterPro" id="IPR029062">
    <property type="entry name" value="Class_I_gatase-like"/>
</dbReference>
<dbReference type="RefSeq" id="WP_063365532.1">
    <property type="nucleotide sequence ID" value="NZ_AQHB01000049.1"/>
</dbReference>
<reference evidence="4 5" key="1">
    <citation type="submission" date="2013-07" db="EMBL/GenBank/DDBJ databases">
        <title>Comparative Genomic and Metabolomic Analysis of Twelve Strains of Pseudoalteromonas luteoviolacea.</title>
        <authorList>
            <person name="Vynne N.G."/>
            <person name="Mansson M."/>
            <person name="Gram L."/>
        </authorList>
    </citation>
    <scope>NUCLEOTIDE SEQUENCE [LARGE SCALE GENOMIC DNA]</scope>
    <source>
        <strain evidence="4 5">DSM 6061</strain>
    </source>
</reference>
<evidence type="ECO:0000259" key="3">
    <source>
        <dbReference type="PROSITE" id="PS01124"/>
    </source>
</evidence>
<evidence type="ECO:0000313" key="4">
    <source>
        <dbReference type="EMBL" id="KZN35751.1"/>
    </source>
</evidence>
<dbReference type="PROSITE" id="PS01124">
    <property type="entry name" value="HTH_ARAC_FAMILY_2"/>
    <property type="match status" value="1"/>
</dbReference>
<dbReference type="InterPro" id="IPR052158">
    <property type="entry name" value="INH-QAR"/>
</dbReference>
<dbReference type="SMART" id="SM00342">
    <property type="entry name" value="HTH_ARAC"/>
    <property type="match status" value="1"/>
</dbReference>
<dbReference type="GO" id="GO:0003700">
    <property type="term" value="F:DNA-binding transcription factor activity"/>
    <property type="evidence" value="ECO:0007669"/>
    <property type="project" value="InterPro"/>
</dbReference>
<dbReference type="Gene3D" id="1.10.10.60">
    <property type="entry name" value="Homeodomain-like"/>
    <property type="match status" value="2"/>
</dbReference>